<reference evidence="8" key="1">
    <citation type="submission" date="2023-03" db="EMBL/GenBank/DDBJ databases">
        <title>Massive genome expansion in bonnet fungi (Mycena s.s.) driven by repeated elements and novel gene families across ecological guilds.</title>
        <authorList>
            <consortium name="Lawrence Berkeley National Laboratory"/>
            <person name="Harder C.B."/>
            <person name="Miyauchi S."/>
            <person name="Viragh M."/>
            <person name="Kuo A."/>
            <person name="Thoen E."/>
            <person name="Andreopoulos B."/>
            <person name="Lu D."/>
            <person name="Skrede I."/>
            <person name="Drula E."/>
            <person name="Henrissat B."/>
            <person name="Morin E."/>
            <person name="Kohler A."/>
            <person name="Barry K."/>
            <person name="LaButti K."/>
            <person name="Morin E."/>
            <person name="Salamov A."/>
            <person name="Lipzen A."/>
            <person name="Mereny Z."/>
            <person name="Hegedus B."/>
            <person name="Baldrian P."/>
            <person name="Stursova M."/>
            <person name="Weitz H."/>
            <person name="Taylor A."/>
            <person name="Grigoriev I.V."/>
            <person name="Nagy L.G."/>
            <person name="Martin F."/>
            <person name="Kauserud H."/>
        </authorList>
    </citation>
    <scope>NUCLEOTIDE SEQUENCE</scope>
    <source>
        <strain evidence="8">9144</strain>
    </source>
</reference>
<dbReference type="GO" id="GO:0005634">
    <property type="term" value="C:nucleus"/>
    <property type="evidence" value="ECO:0007669"/>
    <property type="project" value="UniProtKB-SubCell"/>
</dbReference>
<keyword evidence="6" id="KW-0175">Coiled coil</keyword>
<proteinExistence type="predicted"/>
<dbReference type="GO" id="GO:0006351">
    <property type="term" value="P:DNA-templated transcription"/>
    <property type="evidence" value="ECO:0007669"/>
    <property type="project" value="InterPro"/>
</dbReference>
<keyword evidence="4" id="KW-0804">Transcription</keyword>
<dbReference type="Pfam" id="PF04082">
    <property type="entry name" value="Fungal_trans"/>
    <property type="match status" value="1"/>
</dbReference>
<protein>
    <submittedName>
        <fullName evidence="8">Zn(2)-Cys(6) binuclear cluster domain-containing protein</fullName>
    </submittedName>
</protein>
<dbReference type="Pfam" id="PF00172">
    <property type="entry name" value="Zn_clus"/>
    <property type="match status" value="1"/>
</dbReference>
<dbReference type="SUPFAM" id="SSF57701">
    <property type="entry name" value="Zn2/Cys6 DNA-binding domain"/>
    <property type="match status" value="1"/>
</dbReference>
<comment type="subcellular location">
    <subcellularLocation>
        <location evidence="1">Nucleus</location>
    </subcellularLocation>
</comment>
<dbReference type="GO" id="GO:0003677">
    <property type="term" value="F:DNA binding"/>
    <property type="evidence" value="ECO:0007669"/>
    <property type="project" value="InterPro"/>
</dbReference>
<evidence type="ECO:0000256" key="6">
    <source>
        <dbReference type="SAM" id="Coils"/>
    </source>
</evidence>
<dbReference type="EMBL" id="JARJCW010000067">
    <property type="protein sequence ID" value="KAJ7199673.1"/>
    <property type="molecule type" value="Genomic_DNA"/>
</dbReference>
<dbReference type="PANTHER" id="PTHR47338:SF29">
    <property type="entry name" value="ZN(2)-C6 FUNGAL-TYPE DOMAIN-CONTAINING PROTEIN"/>
    <property type="match status" value="1"/>
</dbReference>
<dbReference type="InterPro" id="IPR050815">
    <property type="entry name" value="TF_fung"/>
</dbReference>
<evidence type="ECO:0000256" key="1">
    <source>
        <dbReference type="ARBA" id="ARBA00004123"/>
    </source>
</evidence>
<dbReference type="CDD" id="cd12148">
    <property type="entry name" value="fungal_TF_MHR"/>
    <property type="match status" value="1"/>
</dbReference>
<dbReference type="AlphaFoldDB" id="A0AAD6Y3N3"/>
<dbReference type="InterPro" id="IPR007219">
    <property type="entry name" value="XnlR_reg_dom"/>
</dbReference>
<evidence type="ECO:0000313" key="9">
    <source>
        <dbReference type="Proteomes" id="UP001219525"/>
    </source>
</evidence>
<feature type="domain" description="Zn(2)-C6 fungal-type" evidence="7">
    <location>
        <begin position="17"/>
        <end position="50"/>
    </location>
</feature>
<dbReference type="GO" id="GO:0008270">
    <property type="term" value="F:zinc ion binding"/>
    <property type="evidence" value="ECO:0007669"/>
    <property type="project" value="InterPro"/>
</dbReference>
<dbReference type="InterPro" id="IPR036864">
    <property type="entry name" value="Zn2-C6_fun-type_DNA-bd_sf"/>
</dbReference>
<sequence>MDGQRIYSGIPLRRGKACVNCRRRKIKCDGVQPMCGQCSRYATTFEDCEYVEEGLTKAQILEEQISILQDRIDQLENPNWPASSIPLSQPLSGPSTSASRITSSDTLGLRSLLTHFYLQQTSDASMDEASANSMHAELPFIVLQALVHNFLHNAACFGFFLDTQAFHDAVTSTAECTLPQVLLNVLCLWGVHLSRDPRITAYEPAFLAHALRSTAGSLAGTHPRTVLHSIQASVLLAYYFIQNARLLEGRYHTSAAVSIAVSAGLHGIHTGGGGRSAAGALPPPRDAGEQGERISAFWAVLNLNNFWASAEGAPSNISYGEFGLAIDTPWPLDTLDYVEGSHLLPAQSSGTVSSFLADVPDNATSTAALRAKVGILFEVATRLGGHIQEDGVLPEHNDFIALDRKIDAFTQALPAADSKCMLVVHMLCRGATIQLHNRLQYEHVTSRGKSLAAARAIHRIIEETDLQQLGAIDPVLAPLWASACLVFIAEIQLAVRRQRTNGGGAKVEELHAALNAVLSAMQLFASHCPLMRMRLDSVRQANVDAQIKAQTE</sequence>
<evidence type="ECO:0000256" key="4">
    <source>
        <dbReference type="ARBA" id="ARBA00023163"/>
    </source>
</evidence>
<dbReference type="InterPro" id="IPR001138">
    <property type="entry name" value="Zn2Cys6_DnaBD"/>
</dbReference>
<dbReference type="PROSITE" id="PS50048">
    <property type="entry name" value="ZN2_CY6_FUNGAL_2"/>
    <property type="match status" value="1"/>
</dbReference>
<evidence type="ECO:0000256" key="3">
    <source>
        <dbReference type="ARBA" id="ARBA00023015"/>
    </source>
</evidence>
<dbReference type="Gene3D" id="4.10.240.10">
    <property type="entry name" value="Zn(2)-C6 fungal-type DNA-binding domain"/>
    <property type="match status" value="1"/>
</dbReference>
<dbReference type="PANTHER" id="PTHR47338">
    <property type="entry name" value="ZN(II)2CYS6 TRANSCRIPTION FACTOR (EUROFUNG)-RELATED"/>
    <property type="match status" value="1"/>
</dbReference>
<dbReference type="Proteomes" id="UP001219525">
    <property type="component" value="Unassembled WGS sequence"/>
</dbReference>
<name>A0AAD6Y3N3_9AGAR</name>
<comment type="caution">
    <text evidence="8">The sequence shown here is derived from an EMBL/GenBank/DDBJ whole genome shotgun (WGS) entry which is preliminary data.</text>
</comment>
<keyword evidence="5" id="KW-0539">Nucleus</keyword>
<evidence type="ECO:0000313" key="8">
    <source>
        <dbReference type="EMBL" id="KAJ7199673.1"/>
    </source>
</evidence>
<organism evidence="8 9">
    <name type="scientific">Mycena pura</name>
    <dbReference type="NCBI Taxonomy" id="153505"/>
    <lineage>
        <taxon>Eukaryota</taxon>
        <taxon>Fungi</taxon>
        <taxon>Dikarya</taxon>
        <taxon>Basidiomycota</taxon>
        <taxon>Agaricomycotina</taxon>
        <taxon>Agaricomycetes</taxon>
        <taxon>Agaricomycetidae</taxon>
        <taxon>Agaricales</taxon>
        <taxon>Marasmiineae</taxon>
        <taxon>Mycenaceae</taxon>
        <taxon>Mycena</taxon>
    </lineage>
</organism>
<evidence type="ECO:0000259" key="7">
    <source>
        <dbReference type="PROSITE" id="PS50048"/>
    </source>
</evidence>
<dbReference type="SMART" id="SM00066">
    <property type="entry name" value="GAL4"/>
    <property type="match status" value="1"/>
</dbReference>
<feature type="coiled-coil region" evidence="6">
    <location>
        <begin position="51"/>
        <end position="78"/>
    </location>
</feature>
<gene>
    <name evidence="8" type="ORF">GGX14DRAFT_661671</name>
</gene>
<evidence type="ECO:0000256" key="5">
    <source>
        <dbReference type="ARBA" id="ARBA00023242"/>
    </source>
</evidence>
<keyword evidence="9" id="KW-1185">Reference proteome</keyword>
<keyword evidence="2" id="KW-0479">Metal-binding</keyword>
<dbReference type="CDD" id="cd00067">
    <property type="entry name" value="GAL4"/>
    <property type="match status" value="1"/>
</dbReference>
<evidence type="ECO:0000256" key="2">
    <source>
        <dbReference type="ARBA" id="ARBA00022723"/>
    </source>
</evidence>
<keyword evidence="3" id="KW-0805">Transcription regulation</keyword>
<accession>A0AAD6Y3N3</accession>
<dbReference type="GO" id="GO:0000981">
    <property type="term" value="F:DNA-binding transcription factor activity, RNA polymerase II-specific"/>
    <property type="evidence" value="ECO:0007669"/>
    <property type="project" value="InterPro"/>
</dbReference>